<proteinExistence type="predicted"/>
<dbReference type="EMBL" id="BGPR01000031">
    <property type="protein sequence ID" value="GBL83045.1"/>
    <property type="molecule type" value="Genomic_DNA"/>
</dbReference>
<organism evidence="1 2">
    <name type="scientific">Araneus ventricosus</name>
    <name type="common">Orbweaver spider</name>
    <name type="synonym">Epeira ventricosa</name>
    <dbReference type="NCBI Taxonomy" id="182803"/>
    <lineage>
        <taxon>Eukaryota</taxon>
        <taxon>Metazoa</taxon>
        <taxon>Ecdysozoa</taxon>
        <taxon>Arthropoda</taxon>
        <taxon>Chelicerata</taxon>
        <taxon>Arachnida</taxon>
        <taxon>Araneae</taxon>
        <taxon>Araneomorphae</taxon>
        <taxon>Entelegynae</taxon>
        <taxon>Araneoidea</taxon>
        <taxon>Araneidae</taxon>
        <taxon>Araneus</taxon>
    </lineage>
</organism>
<gene>
    <name evidence="1" type="ORF">AVEN_165278_1</name>
</gene>
<dbReference type="Proteomes" id="UP000499080">
    <property type="component" value="Unassembled WGS sequence"/>
</dbReference>
<accession>A0A4Y2AV26</accession>
<name>A0A4Y2AV26_ARAVE</name>
<keyword evidence="2" id="KW-1185">Reference proteome</keyword>
<evidence type="ECO:0000313" key="2">
    <source>
        <dbReference type="Proteomes" id="UP000499080"/>
    </source>
</evidence>
<dbReference type="AlphaFoldDB" id="A0A4Y2AV26"/>
<protein>
    <submittedName>
        <fullName evidence="1">Uncharacterized protein</fullName>
    </submittedName>
</protein>
<evidence type="ECO:0000313" key="1">
    <source>
        <dbReference type="EMBL" id="GBL83045.1"/>
    </source>
</evidence>
<comment type="caution">
    <text evidence="1">The sequence shown here is derived from an EMBL/GenBank/DDBJ whole genome shotgun (WGS) entry which is preliminary data.</text>
</comment>
<reference evidence="1 2" key="1">
    <citation type="journal article" date="2019" name="Sci. Rep.">
        <title>Orb-weaving spider Araneus ventricosus genome elucidates the spidroin gene catalogue.</title>
        <authorList>
            <person name="Kono N."/>
            <person name="Nakamura H."/>
            <person name="Ohtoshi R."/>
            <person name="Moran D.A.P."/>
            <person name="Shinohara A."/>
            <person name="Yoshida Y."/>
            <person name="Fujiwara M."/>
            <person name="Mori M."/>
            <person name="Tomita M."/>
            <person name="Arakawa K."/>
        </authorList>
    </citation>
    <scope>NUCLEOTIDE SEQUENCE [LARGE SCALE GENOMIC DNA]</scope>
</reference>
<sequence length="95" mass="10838">MNLVILNLGQMTRTTPELAPLVQTSAPHQREDVCLPTYDLTCNRPNTRRIFSGIGFRIWNPAASRPTPYHETIAASLNLSEYYQMSDRNLLFKVT</sequence>